<gene>
    <name evidence="1" type="ORF">METZ01_LOCUS493870</name>
</gene>
<proteinExistence type="predicted"/>
<accession>A0A383D903</accession>
<sequence>MDGYKPLFQGSESHYTENFDFSNFRERNDIYSFVLGEGPLDWNNFSWAYHQDRRLFSKYIGVPKSDLGYGEKIKWQHIDALDSRHIFWAAFIFSYCKDIKNIVEIGGGYGNLYRLNHSIINFDKWTIIDLPFVSDLQKWYLSHEVKDLSKINFISAYDYSSIIHEKFDLCIGTHS</sequence>
<name>A0A383D903_9ZZZZ</name>
<evidence type="ECO:0008006" key="2">
    <source>
        <dbReference type="Google" id="ProtNLM"/>
    </source>
</evidence>
<dbReference type="AlphaFoldDB" id="A0A383D903"/>
<reference evidence="1" key="1">
    <citation type="submission" date="2018-05" db="EMBL/GenBank/DDBJ databases">
        <authorList>
            <person name="Lanie J.A."/>
            <person name="Ng W.-L."/>
            <person name="Kazmierczak K.M."/>
            <person name="Andrzejewski T.M."/>
            <person name="Davidsen T.M."/>
            <person name="Wayne K.J."/>
            <person name="Tettelin H."/>
            <person name="Glass J.I."/>
            <person name="Rusch D."/>
            <person name="Podicherti R."/>
            <person name="Tsui H.-C.T."/>
            <person name="Winkler M.E."/>
        </authorList>
    </citation>
    <scope>NUCLEOTIDE SEQUENCE</scope>
</reference>
<dbReference type="InterPro" id="IPR029063">
    <property type="entry name" value="SAM-dependent_MTases_sf"/>
</dbReference>
<dbReference type="SUPFAM" id="SSF53335">
    <property type="entry name" value="S-adenosyl-L-methionine-dependent methyltransferases"/>
    <property type="match status" value="1"/>
</dbReference>
<organism evidence="1">
    <name type="scientific">marine metagenome</name>
    <dbReference type="NCBI Taxonomy" id="408172"/>
    <lineage>
        <taxon>unclassified sequences</taxon>
        <taxon>metagenomes</taxon>
        <taxon>ecological metagenomes</taxon>
    </lineage>
</organism>
<dbReference type="EMBL" id="UINC01215370">
    <property type="protein sequence ID" value="SVE41016.1"/>
    <property type="molecule type" value="Genomic_DNA"/>
</dbReference>
<evidence type="ECO:0000313" key="1">
    <source>
        <dbReference type="EMBL" id="SVE41016.1"/>
    </source>
</evidence>
<protein>
    <recommendedName>
        <fullName evidence="2">O-methyltransferase domain-containing protein</fullName>
    </recommendedName>
</protein>
<feature type="non-terminal residue" evidence="1">
    <location>
        <position position="175"/>
    </location>
</feature>